<accession>A0AAD5S8I1</accession>
<evidence type="ECO:0000313" key="2">
    <source>
        <dbReference type="EMBL" id="KAJ3047163.1"/>
    </source>
</evidence>
<protein>
    <submittedName>
        <fullName evidence="2">Uncharacterized protein</fullName>
    </submittedName>
</protein>
<keyword evidence="3" id="KW-1185">Reference proteome</keyword>
<evidence type="ECO:0000256" key="1">
    <source>
        <dbReference type="SAM" id="Coils"/>
    </source>
</evidence>
<keyword evidence="1" id="KW-0175">Coiled coil</keyword>
<reference evidence="2" key="1">
    <citation type="submission" date="2020-05" db="EMBL/GenBank/DDBJ databases">
        <title>Phylogenomic resolution of chytrid fungi.</title>
        <authorList>
            <person name="Stajich J.E."/>
            <person name="Amses K."/>
            <person name="Simmons R."/>
            <person name="Seto K."/>
            <person name="Myers J."/>
            <person name="Bonds A."/>
            <person name="Quandt C.A."/>
            <person name="Barry K."/>
            <person name="Liu P."/>
            <person name="Grigoriev I."/>
            <person name="Longcore J.E."/>
            <person name="James T.Y."/>
        </authorList>
    </citation>
    <scope>NUCLEOTIDE SEQUENCE</scope>
    <source>
        <strain evidence="2">JEL0318</strain>
    </source>
</reference>
<dbReference type="EMBL" id="JADGJD010001016">
    <property type="protein sequence ID" value="KAJ3047163.1"/>
    <property type="molecule type" value="Genomic_DNA"/>
</dbReference>
<feature type="coiled-coil region" evidence="1">
    <location>
        <begin position="62"/>
        <end position="89"/>
    </location>
</feature>
<comment type="caution">
    <text evidence="2">The sequence shown here is derived from an EMBL/GenBank/DDBJ whole genome shotgun (WGS) entry which is preliminary data.</text>
</comment>
<evidence type="ECO:0000313" key="3">
    <source>
        <dbReference type="Proteomes" id="UP001212841"/>
    </source>
</evidence>
<gene>
    <name evidence="2" type="ORF">HK097_000172</name>
</gene>
<sequence>MSTSNPSSLIDHQIVSQFISHNISYTQVSAAIRDGEIRLAEKIRSGSPPSEITALTEKIRVNKERGEHLRLYEEQLRREERERREREREFKERETVEIQKQLERELRFFQEVNGPKLKVE</sequence>
<dbReference type="Proteomes" id="UP001212841">
    <property type="component" value="Unassembled WGS sequence"/>
</dbReference>
<name>A0AAD5S8I1_9FUNG</name>
<proteinExistence type="predicted"/>
<dbReference type="AlphaFoldDB" id="A0AAD5S8I1"/>
<organism evidence="2 3">
    <name type="scientific">Rhizophlyctis rosea</name>
    <dbReference type="NCBI Taxonomy" id="64517"/>
    <lineage>
        <taxon>Eukaryota</taxon>
        <taxon>Fungi</taxon>
        <taxon>Fungi incertae sedis</taxon>
        <taxon>Chytridiomycota</taxon>
        <taxon>Chytridiomycota incertae sedis</taxon>
        <taxon>Chytridiomycetes</taxon>
        <taxon>Rhizophlyctidales</taxon>
        <taxon>Rhizophlyctidaceae</taxon>
        <taxon>Rhizophlyctis</taxon>
    </lineage>
</organism>